<reference evidence="3" key="2">
    <citation type="journal article" date="2023" name="BMC Genomics">
        <title>Pest status, molecular evolution, and epigenetic factors derived from the genome assembly of Frankliniella fusca, a thysanopteran phytovirus vector.</title>
        <authorList>
            <person name="Catto M.A."/>
            <person name="Labadie P.E."/>
            <person name="Jacobson A.L."/>
            <person name="Kennedy G.G."/>
            <person name="Srinivasan R."/>
            <person name="Hunt B.G."/>
        </authorList>
    </citation>
    <scope>NUCLEOTIDE SEQUENCE</scope>
    <source>
        <strain evidence="3">PL_HMW_Pooled</strain>
    </source>
</reference>
<feature type="region of interest" description="Disordered" evidence="1">
    <location>
        <begin position="48"/>
        <end position="72"/>
    </location>
</feature>
<evidence type="ECO:0000256" key="2">
    <source>
        <dbReference type="SAM" id="SignalP"/>
    </source>
</evidence>
<dbReference type="AlphaFoldDB" id="A0AAE1LJI5"/>
<dbReference type="GO" id="GO:0071897">
    <property type="term" value="P:DNA biosynthetic process"/>
    <property type="evidence" value="ECO:0007669"/>
    <property type="project" value="UniProtKB-ARBA"/>
</dbReference>
<sequence length="439" mass="47838">MAILVILVILEIVVIPNPVYTKIGSGGRLAHGVSEIAGPSAAWRAEPAQAPDRPWQGTSEDMYHTQEEGGQQHDTDWDCLFQFQAVPQGQVQGGPAGPQPQPRRPIKVPVRINGDVVEMEIDTGAGPSPLRLRAWNGTAVPVVGQVMVTAAFGGVTAQVSIHVGRGKGPTLLGRDWFWLLGFRVVHGAVPDWVTELNWAQVPASRPDQLQHRTSPGGAAGAGVVNAQQYLQRFACFKSGLGRYNGPPVHLSVDPECPPIRFRARPVPYARREGVEKEIDRLVQEGTFTPVTASHWQTPLVIVTKQDGSPRLCGDYRLTVNKALQPDPYPVTTVDEAFAQLAGSSCFTKLDLAMAYAQLPVTPETADLLTVTTSKGLFRFHPNQPVWFRTYGPDNKVRWAPGQVQATLGQRDFLVTPAAGMFQDRVQHRAQQHPPDPAAL</sequence>
<dbReference type="Proteomes" id="UP001219518">
    <property type="component" value="Unassembled WGS sequence"/>
</dbReference>
<name>A0AAE1LJI5_9NEOP</name>
<dbReference type="InterPro" id="IPR043502">
    <property type="entry name" value="DNA/RNA_pol_sf"/>
</dbReference>
<proteinExistence type="predicted"/>
<keyword evidence="4" id="KW-1185">Reference proteome</keyword>
<evidence type="ECO:0000313" key="3">
    <source>
        <dbReference type="EMBL" id="KAK3920884.1"/>
    </source>
</evidence>
<feature type="chain" id="PRO_5041932389" description="Reverse transcriptase domain-containing protein" evidence="2">
    <location>
        <begin position="22"/>
        <end position="439"/>
    </location>
</feature>
<dbReference type="SUPFAM" id="SSF56672">
    <property type="entry name" value="DNA/RNA polymerases"/>
    <property type="match status" value="1"/>
</dbReference>
<dbReference type="Gene3D" id="3.10.10.10">
    <property type="entry name" value="HIV Type 1 Reverse Transcriptase, subunit A, domain 1"/>
    <property type="match status" value="1"/>
</dbReference>
<dbReference type="Gene3D" id="3.30.70.270">
    <property type="match status" value="1"/>
</dbReference>
<gene>
    <name evidence="3" type="ORF">KUF71_010121</name>
</gene>
<reference evidence="3" key="1">
    <citation type="submission" date="2021-07" db="EMBL/GenBank/DDBJ databases">
        <authorList>
            <person name="Catto M.A."/>
            <person name="Jacobson A."/>
            <person name="Kennedy G."/>
            <person name="Labadie P."/>
            <person name="Hunt B.G."/>
            <person name="Srinivasan R."/>
        </authorList>
    </citation>
    <scope>NUCLEOTIDE SEQUENCE</scope>
    <source>
        <strain evidence="3">PL_HMW_Pooled</strain>
        <tissue evidence="3">Head</tissue>
    </source>
</reference>
<keyword evidence="2" id="KW-0732">Signal</keyword>
<evidence type="ECO:0008006" key="5">
    <source>
        <dbReference type="Google" id="ProtNLM"/>
    </source>
</evidence>
<feature type="signal peptide" evidence="2">
    <location>
        <begin position="1"/>
        <end position="21"/>
    </location>
</feature>
<dbReference type="InterPro" id="IPR043128">
    <property type="entry name" value="Rev_trsase/Diguanyl_cyclase"/>
</dbReference>
<feature type="compositionally biased region" description="Basic and acidic residues" evidence="1">
    <location>
        <begin position="61"/>
        <end position="72"/>
    </location>
</feature>
<protein>
    <recommendedName>
        <fullName evidence="5">Reverse transcriptase domain-containing protein</fullName>
    </recommendedName>
</protein>
<evidence type="ECO:0000256" key="1">
    <source>
        <dbReference type="SAM" id="MobiDB-lite"/>
    </source>
</evidence>
<dbReference type="EMBL" id="JAHWGI010001023">
    <property type="protein sequence ID" value="KAK3920884.1"/>
    <property type="molecule type" value="Genomic_DNA"/>
</dbReference>
<dbReference type="InterPro" id="IPR021109">
    <property type="entry name" value="Peptidase_aspartic_dom_sf"/>
</dbReference>
<comment type="caution">
    <text evidence="3">The sequence shown here is derived from an EMBL/GenBank/DDBJ whole genome shotgun (WGS) entry which is preliminary data.</text>
</comment>
<evidence type="ECO:0000313" key="4">
    <source>
        <dbReference type="Proteomes" id="UP001219518"/>
    </source>
</evidence>
<dbReference type="CDD" id="cd01647">
    <property type="entry name" value="RT_LTR"/>
    <property type="match status" value="1"/>
</dbReference>
<organism evidence="3 4">
    <name type="scientific">Frankliniella fusca</name>
    <dbReference type="NCBI Taxonomy" id="407009"/>
    <lineage>
        <taxon>Eukaryota</taxon>
        <taxon>Metazoa</taxon>
        <taxon>Ecdysozoa</taxon>
        <taxon>Arthropoda</taxon>
        <taxon>Hexapoda</taxon>
        <taxon>Insecta</taxon>
        <taxon>Pterygota</taxon>
        <taxon>Neoptera</taxon>
        <taxon>Paraneoptera</taxon>
        <taxon>Thysanoptera</taxon>
        <taxon>Terebrantia</taxon>
        <taxon>Thripoidea</taxon>
        <taxon>Thripidae</taxon>
        <taxon>Frankliniella</taxon>
    </lineage>
</organism>
<dbReference type="PANTHER" id="PTHR37984:SF9">
    <property type="entry name" value="INTEGRASE CATALYTIC DOMAIN-CONTAINING PROTEIN"/>
    <property type="match status" value="1"/>
</dbReference>
<dbReference type="PANTHER" id="PTHR37984">
    <property type="entry name" value="PROTEIN CBG26694"/>
    <property type="match status" value="1"/>
</dbReference>
<accession>A0AAE1LJI5</accession>
<dbReference type="SUPFAM" id="SSF50630">
    <property type="entry name" value="Acid proteases"/>
    <property type="match status" value="1"/>
</dbReference>
<dbReference type="InterPro" id="IPR050951">
    <property type="entry name" value="Retrovirus_Pol_polyprotein"/>
</dbReference>